<evidence type="ECO:0000313" key="2">
    <source>
        <dbReference type="EMBL" id="SEF66687.1"/>
    </source>
</evidence>
<proteinExistence type="predicted"/>
<keyword evidence="3" id="KW-1185">Reference proteome</keyword>
<organism evidence="2 3">
    <name type="scientific">Halobellus limi</name>
    <dbReference type="NCBI Taxonomy" id="699433"/>
    <lineage>
        <taxon>Archaea</taxon>
        <taxon>Methanobacteriati</taxon>
        <taxon>Methanobacteriota</taxon>
        <taxon>Stenosarchaea group</taxon>
        <taxon>Halobacteria</taxon>
        <taxon>Halobacteriales</taxon>
        <taxon>Haloferacaceae</taxon>
        <taxon>Halobellus</taxon>
    </lineage>
</organism>
<evidence type="ECO:0008006" key="4">
    <source>
        <dbReference type="Google" id="ProtNLM"/>
    </source>
</evidence>
<accession>A0A1H5TXE2</accession>
<name>A0A1H5TXE2_9EURY</name>
<evidence type="ECO:0000256" key="1">
    <source>
        <dbReference type="SAM" id="MobiDB-lite"/>
    </source>
</evidence>
<feature type="compositionally biased region" description="Basic and acidic residues" evidence="1">
    <location>
        <begin position="11"/>
        <end position="23"/>
    </location>
</feature>
<reference evidence="2 3" key="1">
    <citation type="submission" date="2016-10" db="EMBL/GenBank/DDBJ databases">
        <authorList>
            <person name="de Groot N.N."/>
        </authorList>
    </citation>
    <scope>NUCLEOTIDE SEQUENCE [LARGE SCALE GENOMIC DNA]</scope>
    <source>
        <strain evidence="2 3">CGMCC 1.10331</strain>
    </source>
</reference>
<dbReference type="AlphaFoldDB" id="A0A1H5TXE2"/>
<protein>
    <recommendedName>
        <fullName evidence="4">Sugar-specific transcriptional regulator TrmB</fullName>
    </recommendedName>
</protein>
<dbReference type="InterPro" id="IPR055766">
    <property type="entry name" value="DUF7342"/>
</dbReference>
<evidence type="ECO:0000313" key="3">
    <source>
        <dbReference type="Proteomes" id="UP000236740"/>
    </source>
</evidence>
<dbReference type="RefSeq" id="WP_170216813.1">
    <property type="nucleotide sequence ID" value="NZ_CP031311.1"/>
</dbReference>
<dbReference type="Pfam" id="PF24033">
    <property type="entry name" value="DUF7342"/>
    <property type="match status" value="1"/>
</dbReference>
<feature type="region of interest" description="Disordered" evidence="1">
    <location>
        <begin position="1"/>
        <end position="23"/>
    </location>
</feature>
<dbReference type="GeneID" id="39857580"/>
<dbReference type="Proteomes" id="UP000236740">
    <property type="component" value="Unassembled WGS sequence"/>
</dbReference>
<dbReference type="EMBL" id="FNVN01000001">
    <property type="protein sequence ID" value="SEF66687.1"/>
    <property type="molecule type" value="Genomic_DNA"/>
</dbReference>
<sequence length="186" mass="21454">MSEDESTEPSPRSDAEPARRQWREDRTTFQRVYDVLTGLTEYERVETIAERAACSADGARNALTQLTEMGIATRRGSRPAKFRRNDSYFRWKRIETLADEHSLPELRERRAELIDEDAEFQAQFEVPDPNAVPSTQLADSDHETAHERLESLSRWRTVRYDIELVQDAITRAERRQRGDDGAGISA</sequence>
<gene>
    <name evidence="2" type="ORF">SAMN04488133_0390</name>
</gene>